<evidence type="ECO:0000256" key="6">
    <source>
        <dbReference type="ARBA" id="ARBA00023273"/>
    </source>
</evidence>
<dbReference type="VEuPathDB" id="VectorBase:SSCA004424"/>
<dbReference type="GO" id="GO:1905515">
    <property type="term" value="P:non-motile cilium assembly"/>
    <property type="evidence" value="ECO:0007669"/>
    <property type="project" value="InterPro"/>
</dbReference>
<evidence type="ECO:0000313" key="10">
    <source>
        <dbReference type="Proteomes" id="UP000616769"/>
    </source>
</evidence>
<evidence type="ECO:0000256" key="2">
    <source>
        <dbReference type="ARBA" id="ARBA00004245"/>
    </source>
</evidence>
<dbReference type="InterPro" id="IPR029429">
    <property type="entry name" value="BBS2_Mid"/>
</dbReference>
<accession>A0A132A1L5</accession>
<keyword evidence="3" id="KW-0963">Cytoplasm</keyword>
<dbReference type="Pfam" id="PF14782">
    <property type="entry name" value="BBS2_GAE"/>
    <property type="match status" value="1"/>
</dbReference>
<dbReference type="InterPro" id="IPR036322">
    <property type="entry name" value="WD40_repeat_dom_sf"/>
</dbReference>
<evidence type="ECO:0000256" key="5">
    <source>
        <dbReference type="ARBA" id="ARBA00023212"/>
    </source>
</evidence>
<proteinExistence type="predicted"/>
<comment type="subcellular location">
    <subcellularLocation>
        <location evidence="1">Cell projection</location>
        <location evidence="1">Cilium</location>
    </subcellularLocation>
    <subcellularLocation>
        <location evidence="2">Cytoplasm</location>
        <location evidence="2">Cytoskeleton</location>
    </subcellularLocation>
</comment>
<evidence type="ECO:0000256" key="4">
    <source>
        <dbReference type="ARBA" id="ARBA00023069"/>
    </source>
</evidence>
<keyword evidence="6" id="KW-0966">Cell projection</keyword>
<feature type="domain" description="Ciliary BBSome complex subunit 2 middle region" evidence="8">
    <location>
        <begin position="9"/>
        <end position="116"/>
    </location>
</feature>
<evidence type="ECO:0000256" key="3">
    <source>
        <dbReference type="ARBA" id="ARBA00022490"/>
    </source>
</evidence>
<dbReference type="EMBL" id="JXLN01009982">
    <property type="protein sequence ID" value="KPM04833.1"/>
    <property type="molecule type" value="Genomic_DNA"/>
</dbReference>
<dbReference type="InterPro" id="IPR029333">
    <property type="entry name" value="BBS2_GAE_dom"/>
</dbReference>
<keyword evidence="5" id="KW-0206">Cytoskeleton</keyword>
<feature type="domain" description="BBS2 GAE" evidence="7">
    <location>
        <begin position="259"/>
        <end position="334"/>
    </location>
</feature>
<dbReference type="PANTHER" id="PTHR32465">
    <property type="entry name" value="BARDET-BIEDL SYNDROME 2 PROTEIN"/>
    <property type="match status" value="1"/>
</dbReference>
<dbReference type="Proteomes" id="UP000616769">
    <property type="component" value="Unassembled WGS sequence"/>
</dbReference>
<dbReference type="GO" id="GO:0016020">
    <property type="term" value="C:membrane"/>
    <property type="evidence" value="ECO:0007669"/>
    <property type="project" value="TreeGrafter"/>
</dbReference>
<dbReference type="Pfam" id="PF14783">
    <property type="entry name" value="BBS2_Mid"/>
    <property type="match status" value="1"/>
</dbReference>
<gene>
    <name evidence="9" type="ORF">QR98_0032870</name>
</gene>
<dbReference type="PANTHER" id="PTHR32465:SF0">
    <property type="entry name" value="BARDET-BIEDL SYNDROME 2 PROTEIN"/>
    <property type="match status" value="1"/>
</dbReference>
<evidence type="ECO:0000256" key="1">
    <source>
        <dbReference type="ARBA" id="ARBA00004138"/>
    </source>
</evidence>
<dbReference type="SUPFAM" id="SSF50978">
    <property type="entry name" value="WD40 repeat-like"/>
    <property type="match status" value="1"/>
</dbReference>
<dbReference type="GO" id="GO:0034464">
    <property type="term" value="C:BBSome"/>
    <property type="evidence" value="ECO:0007669"/>
    <property type="project" value="InterPro"/>
</dbReference>
<reference evidence="9 10" key="1">
    <citation type="journal article" date="2015" name="Parasit. Vectors">
        <title>Draft genome of the scabies mite.</title>
        <authorList>
            <person name="Rider S.D.Jr."/>
            <person name="Morgan M.S."/>
            <person name="Arlian L.G."/>
        </authorList>
    </citation>
    <scope>NUCLEOTIDE SEQUENCE [LARGE SCALE GENOMIC DNA]</scope>
    <source>
        <strain evidence="9">Arlian Lab</strain>
    </source>
</reference>
<comment type="caution">
    <text evidence="9">The sequence shown here is derived from an EMBL/GenBank/DDBJ whole genome shotgun (WGS) entry which is preliminary data.</text>
</comment>
<evidence type="ECO:0000259" key="7">
    <source>
        <dbReference type="Pfam" id="PF14782"/>
    </source>
</evidence>
<dbReference type="AlphaFoldDB" id="A0A132A1L5"/>
<protein>
    <submittedName>
        <fullName evidence="9">Bardet-Biedl syndrome 2 protein-like protein</fullName>
    </submittedName>
</protein>
<dbReference type="InterPro" id="IPR016616">
    <property type="entry name" value="Bardet-Biedl_syndrome_2_prot"/>
</dbReference>
<dbReference type="GO" id="GO:0031514">
    <property type="term" value="C:motile cilium"/>
    <property type="evidence" value="ECO:0007669"/>
    <property type="project" value="TreeGrafter"/>
</dbReference>
<dbReference type="GO" id="GO:0043005">
    <property type="term" value="C:neuron projection"/>
    <property type="evidence" value="ECO:0007669"/>
    <property type="project" value="TreeGrafter"/>
</dbReference>
<name>A0A132A1L5_SARSC</name>
<evidence type="ECO:0000313" key="9">
    <source>
        <dbReference type="EMBL" id="KPM04833.1"/>
    </source>
</evidence>
<evidence type="ECO:0000259" key="8">
    <source>
        <dbReference type="Pfam" id="PF14783"/>
    </source>
</evidence>
<sequence>MVSGDNITAMDLIDIDNDDQNELVIGTEDSEIQVFKRDAIIMEINETDTIRYLCSLGPKLFAYALSNGTVGVYQGRERLWRIKSKNQITCLFGADINDDGHLELITGWNNGKLDIRIALTGEIIYKDNFKSSISGLMIADYNMDDQPELIVCTVAGDVHGFHFQNQTKTNQIDSRMMDNYNIEQETIRELMKRKQNLMQELRNYEENARLQNLADPMILNKGQFLTERGDHFGAIPADTRLKSSLIMQTEDKEKQNDTSQKNCIELRLETTNETKIRAALVFAEGIFNNESMVVFPKDDQISNVVSIPLWPPKDVAIDMHIKCLVGYQSEELEQLKQLTGKIDDIQNVRQQLMVEVADTASMIRAAVVRAEDARLTEQ</sequence>
<organism evidence="9 10">
    <name type="scientific">Sarcoptes scabiei</name>
    <name type="common">Itch mite</name>
    <name type="synonym">Acarus scabiei</name>
    <dbReference type="NCBI Taxonomy" id="52283"/>
    <lineage>
        <taxon>Eukaryota</taxon>
        <taxon>Metazoa</taxon>
        <taxon>Ecdysozoa</taxon>
        <taxon>Arthropoda</taxon>
        <taxon>Chelicerata</taxon>
        <taxon>Arachnida</taxon>
        <taxon>Acari</taxon>
        <taxon>Acariformes</taxon>
        <taxon>Sarcoptiformes</taxon>
        <taxon>Astigmata</taxon>
        <taxon>Psoroptidia</taxon>
        <taxon>Sarcoptoidea</taxon>
        <taxon>Sarcoptidae</taxon>
        <taxon>Sarcoptinae</taxon>
        <taxon>Sarcoptes</taxon>
    </lineage>
</organism>
<keyword evidence="4" id="KW-0969">Cilium</keyword>
<dbReference type="GO" id="GO:0036064">
    <property type="term" value="C:ciliary basal body"/>
    <property type="evidence" value="ECO:0007669"/>
    <property type="project" value="TreeGrafter"/>
</dbReference>
<dbReference type="OrthoDB" id="2120021at2759"/>